<evidence type="ECO:0000313" key="1">
    <source>
        <dbReference type="EMBL" id="SHG69619.1"/>
    </source>
</evidence>
<reference evidence="1 2" key="1">
    <citation type="submission" date="2016-11" db="EMBL/GenBank/DDBJ databases">
        <authorList>
            <person name="Jaros S."/>
            <person name="Januszkiewicz K."/>
            <person name="Wedrychowicz H."/>
        </authorList>
    </citation>
    <scope>NUCLEOTIDE SEQUENCE [LARGE SCALE GENOMIC DNA]</scope>
    <source>
        <strain evidence="1 2">GAS242</strain>
    </source>
</reference>
<organism evidence="1 2">
    <name type="scientific">Bradyrhizobium erythrophlei</name>
    <dbReference type="NCBI Taxonomy" id="1437360"/>
    <lineage>
        <taxon>Bacteria</taxon>
        <taxon>Pseudomonadati</taxon>
        <taxon>Pseudomonadota</taxon>
        <taxon>Alphaproteobacteria</taxon>
        <taxon>Hyphomicrobiales</taxon>
        <taxon>Nitrobacteraceae</taxon>
        <taxon>Bradyrhizobium</taxon>
    </lineage>
</organism>
<sequence>MSSAESMASFARHWPARALRGSEGNLIASFFRHPPVWLSPKINESMQSTFSISLVMLIFQRYCREIAAVVRTKMPAVRLLVVLEQCRSPARSCGEKLRPDSKHRAAVIQCRDETLRGAQIRNVYGWLLQLAKLAKEATARAFARKGLGVISERTYVVRVTNLRPYLPHGTNVAGTYL</sequence>
<evidence type="ECO:0000313" key="2">
    <source>
        <dbReference type="Proteomes" id="UP000190675"/>
    </source>
</evidence>
<gene>
    <name evidence="1" type="ORF">SAMN05444169_3708</name>
</gene>
<dbReference type="AlphaFoldDB" id="A0A1M5LYA8"/>
<proteinExistence type="predicted"/>
<name>A0A1M5LYA8_9BRAD</name>
<protein>
    <submittedName>
        <fullName evidence="1">Uncharacterized protein</fullName>
    </submittedName>
</protein>
<dbReference type="Proteomes" id="UP000190675">
    <property type="component" value="Chromosome I"/>
</dbReference>
<dbReference type="EMBL" id="LT670818">
    <property type="protein sequence ID" value="SHG69619.1"/>
    <property type="molecule type" value="Genomic_DNA"/>
</dbReference>
<accession>A0A1M5LYA8</accession>